<dbReference type="VEuPathDB" id="CryptoDB:Vbra_1480"/>
<keyword evidence="2" id="KW-1133">Transmembrane helix</keyword>
<evidence type="ECO:0008006" key="6">
    <source>
        <dbReference type="Google" id="ProtNLM"/>
    </source>
</evidence>
<evidence type="ECO:0000256" key="1">
    <source>
        <dbReference type="SAM" id="Coils"/>
    </source>
</evidence>
<dbReference type="Proteomes" id="UP000041254">
    <property type="component" value="Unassembled WGS sequence"/>
</dbReference>
<dbReference type="AlphaFoldDB" id="A0A0G4E8N5"/>
<protein>
    <recommendedName>
        <fullName evidence="6">Transmembrane protein</fullName>
    </recommendedName>
</protein>
<keyword evidence="3" id="KW-0732">Signal</keyword>
<evidence type="ECO:0000313" key="4">
    <source>
        <dbReference type="EMBL" id="CEL91877.1"/>
    </source>
</evidence>
<keyword evidence="2" id="KW-0812">Transmembrane</keyword>
<organism evidence="4 5">
    <name type="scientific">Vitrella brassicaformis (strain CCMP3155)</name>
    <dbReference type="NCBI Taxonomy" id="1169540"/>
    <lineage>
        <taxon>Eukaryota</taxon>
        <taxon>Sar</taxon>
        <taxon>Alveolata</taxon>
        <taxon>Colpodellida</taxon>
        <taxon>Vitrellaceae</taxon>
        <taxon>Vitrella</taxon>
    </lineage>
</organism>
<feature type="chain" id="PRO_5005186844" description="Transmembrane protein" evidence="3">
    <location>
        <begin position="19"/>
        <end position="216"/>
    </location>
</feature>
<evidence type="ECO:0000256" key="2">
    <source>
        <dbReference type="SAM" id="Phobius"/>
    </source>
</evidence>
<proteinExistence type="predicted"/>
<keyword evidence="1" id="KW-0175">Coiled coil</keyword>
<feature type="coiled-coil region" evidence="1">
    <location>
        <begin position="113"/>
        <end position="140"/>
    </location>
</feature>
<accession>A0A0G4E8N5</accession>
<feature type="transmembrane region" description="Helical" evidence="2">
    <location>
        <begin position="193"/>
        <end position="213"/>
    </location>
</feature>
<feature type="signal peptide" evidence="3">
    <location>
        <begin position="1"/>
        <end position="18"/>
    </location>
</feature>
<reference evidence="4 5" key="1">
    <citation type="submission" date="2014-11" db="EMBL/GenBank/DDBJ databases">
        <authorList>
            <person name="Zhu J."/>
            <person name="Qi W."/>
            <person name="Song R."/>
        </authorList>
    </citation>
    <scope>NUCLEOTIDE SEQUENCE [LARGE SCALE GENOMIC DNA]</scope>
</reference>
<keyword evidence="2" id="KW-0472">Membrane</keyword>
<gene>
    <name evidence="4" type="ORF">Vbra_1480</name>
</gene>
<keyword evidence="5" id="KW-1185">Reference proteome</keyword>
<name>A0A0G4E8N5_VITBC</name>
<evidence type="ECO:0000313" key="5">
    <source>
        <dbReference type="Proteomes" id="UP000041254"/>
    </source>
</evidence>
<dbReference type="InParanoid" id="A0A0G4E8N5"/>
<sequence length="216" mass="24475">MLLSLFLSLLWAAKCAISAFHGTLPVGLVLHPASFLHQRHLQLQRRLSADFSALYHRESVQYGDERQLRALPDEKAELAPDLAPDANRYTDAKLKANWADGYLRMDAYLRQRVEEKTRDRDLYEAQLAQLNKEMAATRAEGRLPSLSDTEKEKRLLKLIDSCDAQIINVDDKQQAEVQKLTSEAQLNAAETNLIYFVSAVIMVAVLAYANHVLRVL</sequence>
<evidence type="ECO:0000256" key="3">
    <source>
        <dbReference type="SAM" id="SignalP"/>
    </source>
</evidence>
<dbReference type="EMBL" id="CDMY01000027">
    <property type="protein sequence ID" value="CEL91877.1"/>
    <property type="molecule type" value="Genomic_DNA"/>
</dbReference>